<keyword evidence="3" id="KW-1185">Reference proteome</keyword>
<dbReference type="GO" id="GO:0016740">
    <property type="term" value="F:transferase activity"/>
    <property type="evidence" value="ECO:0007669"/>
    <property type="project" value="UniProtKB-KW"/>
</dbReference>
<dbReference type="InterPro" id="IPR001173">
    <property type="entry name" value="Glyco_trans_2-like"/>
</dbReference>
<name>A0A239A4R3_9ACTN</name>
<dbReference type="CDD" id="cd00761">
    <property type="entry name" value="Glyco_tranf_GTA_type"/>
    <property type="match status" value="1"/>
</dbReference>
<dbReference type="AlphaFoldDB" id="A0A239A4R3"/>
<dbReference type="SUPFAM" id="SSF53448">
    <property type="entry name" value="Nucleotide-diphospho-sugar transferases"/>
    <property type="match status" value="1"/>
</dbReference>
<proteinExistence type="predicted"/>
<dbReference type="Gene3D" id="3.90.550.10">
    <property type="entry name" value="Spore Coat Polysaccharide Biosynthesis Protein SpsA, Chain A"/>
    <property type="match status" value="1"/>
</dbReference>
<accession>A0A239A4R3</accession>
<evidence type="ECO:0000313" key="2">
    <source>
        <dbReference type="EMBL" id="SNR90647.1"/>
    </source>
</evidence>
<keyword evidence="2" id="KW-0808">Transferase</keyword>
<dbReference type="Pfam" id="PF00535">
    <property type="entry name" value="Glycos_transf_2"/>
    <property type="match status" value="1"/>
</dbReference>
<dbReference type="PANTHER" id="PTHR43685:SF2">
    <property type="entry name" value="GLYCOSYLTRANSFERASE 2-LIKE DOMAIN-CONTAINING PROTEIN"/>
    <property type="match status" value="1"/>
</dbReference>
<organism evidence="2 3">
    <name type="scientific">Actinoplanes regularis</name>
    <dbReference type="NCBI Taxonomy" id="52697"/>
    <lineage>
        <taxon>Bacteria</taxon>
        <taxon>Bacillati</taxon>
        <taxon>Actinomycetota</taxon>
        <taxon>Actinomycetes</taxon>
        <taxon>Micromonosporales</taxon>
        <taxon>Micromonosporaceae</taxon>
        <taxon>Actinoplanes</taxon>
    </lineage>
</organism>
<dbReference type="RefSeq" id="WP_089294655.1">
    <property type="nucleotide sequence ID" value="NZ_BOMU01000047.1"/>
</dbReference>
<dbReference type="Proteomes" id="UP000198415">
    <property type="component" value="Unassembled WGS sequence"/>
</dbReference>
<reference evidence="2 3" key="1">
    <citation type="submission" date="2017-06" db="EMBL/GenBank/DDBJ databases">
        <authorList>
            <person name="Kim H.J."/>
            <person name="Triplett B.A."/>
        </authorList>
    </citation>
    <scope>NUCLEOTIDE SEQUENCE [LARGE SCALE GENOMIC DNA]</scope>
    <source>
        <strain evidence="2 3">DSM 43151</strain>
    </source>
</reference>
<evidence type="ECO:0000259" key="1">
    <source>
        <dbReference type="Pfam" id="PF00535"/>
    </source>
</evidence>
<evidence type="ECO:0000313" key="3">
    <source>
        <dbReference type="Proteomes" id="UP000198415"/>
    </source>
</evidence>
<dbReference type="EMBL" id="FZNR01000007">
    <property type="protein sequence ID" value="SNR90647.1"/>
    <property type="molecule type" value="Genomic_DNA"/>
</dbReference>
<sequence length="288" mass="31668">MPVDVSVVLPVRNGAATLDSQLAALAAQTFRGAWELVLVDNGSTDGTRRLAERWRDRLPRLRMHAEPGGRGANHARNAGCRLAAGDRIAFCDHDDIADPGWLAALARGLDEHPAVGGFLERESLNDPRVVATRPQRAGLRDGGFGFLPYPLTANCAVHRAVWDRLGGFDEAFRYGSDDVEFFWRAQLSGFALGYVPDAVMHYRLRPDLPRMARQYYDYGRSHPMLFRAFGAAGMPSSRWRSGGRSWLGLAAALPGLPGSRRARAVWVTRAAMCCGRVAGSARHRVLYL</sequence>
<feature type="domain" description="Glycosyltransferase 2-like" evidence="1">
    <location>
        <begin position="6"/>
        <end position="123"/>
    </location>
</feature>
<protein>
    <submittedName>
        <fullName evidence="2">Glycosyltransferase, GT2 family</fullName>
    </submittedName>
</protein>
<gene>
    <name evidence="2" type="ORF">SAMN06264365_10769</name>
</gene>
<dbReference type="PANTHER" id="PTHR43685">
    <property type="entry name" value="GLYCOSYLTRANSFERASE"/>
    <property type="match status" value="1"/>
</dbReference>
<dbReference type="InterPro" id="IPR050834">
    <property type="entry name" value="Glycosyltransf_2"/>
</dbReference>
<dbReference type="InterPro" id="IPR029044">
    <property type="entry name" value="Nucleotide-diphossugar_trans"/>
</dbReference>
<dbReference type="OrthoDB" id="5243838at2"/>